<keyword evidence="1" id="KW-0812">Transmembrane</keyword>
<keyword evidence="1" id="KW-1133">Transmembrane helix</keyword>
<comment type="caution">
    <text evidence="2">The sequence shown here is derived from an EMBL/GenBank/DDBJ whole genome shotgun (WGS) entry which is preliminary data.</text>
</comment>
<dbReference type="Proteomes" id="UP000187209">
    <property type="component" value="Unassembled WGS sequence"/>
</dbReference>
<evidence type="ECO:0000313" key="2">
    <source>
        <dbReference type="EMBL" id="OMJ65172.1"/>
    </source>
</evidence>
<name>A0A1R2AKX6_9CILI</name>
<proteinExistence type="predicted"/>
<accession>A0A1R2AKX6</accession>
<protein>
    <submittedName>
        <fullName evidence="2">Uncharacterized protein</fullName>
    </submittedName>
</protein>
<dbReference type="AlphaFoldDB" id="A0A1R2AKX6"/>
<sequence length="132" mass="15625">MWIHLFSVNIGTVRIPNLKNHMLQNNDITKCVLPETYLPPHQRINLFFRIVRFIISVPVMMMMGVAVLNNMYGSTPSTYCLYRSECISDCEEVHFLDSSCENYNKEIKYNGNIYKDLYYFDYKEGNNDFRLV</sequence>
<gene>
    <name evidence="2" type="ORF">SteCoe_38943</name>
</gene>
<keyword evidence="3" id="KW-1185">Reference proteome</keyword>
<evidence type="ECO:0000313" key="3">
    <source>
        <dbReference type="Proteomes" id="UP000187209"/>
    </source>
</evidence>
<dbReference type="EMBL" id="MPUH01002379">
    <property type="protein sequence ID" value="OMJ65172.1"/>
    <property type="molecule type" value="Genomic_DNA"/>
</dbReference>
<organism evidence="2 3">
    <name type="scientific">Stentor coeruleus</name>
    <dbReference type="NCBI Taxonomy" id="5963"/>
    <lineage>
        <taxon>Eukaryota</taxon>
        <taxon>Sar</taxon>
        <taxon>Alveolata</taxon>
        <taxon>Ciliophora</taxon>
        <taxon>Postciliodesmatophora</taxon>
        <taxon>Heterotrichea</taxon>
        <taxon>Heterotrichida</taxon>
        <taxon>Stentoridae</taxon>
        <taxon>Stentor</taxon>
    </lineage>
</organism>
<feature type="transmembrane region" description="Helical" evidence="1">
    <location>
        <begin position="46"/>
        <end position="68"/>
    </location>
</feature>
<evidence type="ECO:0000256" key="1">
    <source>
        <dbReference type="SAM" id="Phobius"/>
    </source>
</evidence>
<keyword evidence="1" id="KW-0472">Membrane</keyword>
<reference evidence="2 3" key="1">
    <citation type="submission" date="2016-11" db="EMBL/GenBank/DDBJ databases">
        <title>The macronuclear genome of Stentor coeruleus: a giant cell with tiny introns.</title>
        <authorList>
            <person name="Slabodnick M."/>
            <person name="Ruby J.G."/>
            <person name="Reiff S.B."/>
            <person name="Swart E.C."/>
            <person name="Gosai S."/>
            <person name="Prabakaran S."/>
            <person name="Witkowska E."/>
            <person name="Larue G.E."/>
            <person name="Fisher S."/>
            <person name="Freeman R.M."/>
            <person name="Gunawardena J."/>
            <person name="Chu W."/>
            <person name="Stover N.A."/>
            <person name="Gregory B.D."/>
            <person name="Nowacki M."/>
            <person name="Derisi J."/>
            <person name="Roy S.W."/>
            <person name="Marshall W.F."/>
            <person name="Sood P."/>
        </authorList>
    </citation>
    <scope>NUCLEOTIDE SEQUENCE [LARGE SCALE GENOMIC DNA]</scope>
    <source>
        <strain evidence="2">WM001</strain>
    </source>
</reference>